<comment type="caution">
    <text evidence="2">The sequence shown here is derived from an EMBL/GenBank/DDBJ whole genome shotgun (WGS) entry which is preliminary data.</text>
</comment>
<dbReference type="NCBIfam" id="TIGR03527">
    <property type="entry name" value="selenium_YedF"/>
    <property type="match status" value="1"/>
</dbReference>
<dbReference type="AlphaFoldDB" id="A0A921ISH8"/>
<dbReference type="InterPro" id="IPR027396">
    <property type="entry name" value="DsrEFH-like"/>
</dbReference>
<dbReference type="Pfam" id="PF01206">
    <property type="entry name" value="TusA"/>
    <property type="match status" value="1"/>
</dbReference>
<dbReference type="Proteomes" id="UP000746751">
    <property type="component" value="Unassembled WGS sequence"/>
</dbReference>
<name>A0A921ISH8_9ACTN</name>
<evidence type="ECO:0000313" key="2">
    <source>
        <dbReference type="EMBL" id="HJG31177.1"/>
    </source>
</evidence>
<dbReference type="InterPro" id="IPR001455">
    <property type="entry name" value="TusA-like"/>
</dbReference>
<dbReference type="Gene3D" id="3.30.110.40">
    <property type="entry name" value="TusA-like domain"/>
    <property type="match status" value="1"/>
</dbReference>
<dbReference type="SUPFAM" id="SSF75169">
    <property type="entry name" value="DsrEFH-like"/>
    <property type="match status" value="1"/>
</dbReference>
<reference evidence="2" key="2">
    <citation type="submission" date="2021-09" db="EMBL/GenBank/DDBJ databases">
        <authorList>
            <person name="Gilroy R."/>
        </authorList>
    </citation>
    <scope>NUCLEOTIDE SEQUENCE</scope>
    <source>
        <strain evidence="2">ChiGjej2B2-7701</strain>
    </source>
</reference>
<reference evidence="2" key="1">
    <citation type="journal article" date="2021" name="PeerJ">
        <title>Extensive microbial diversity within the chicken gut microbiome revealed by metagenomics and culture.</title>
        <authorList>
            <person name="Gilroy R."/>
            <person name="Ravi A."/>
            <person name="Getino M."/>
            <person name="Pursley I."/>
            <person name="Horton D.L."/>
            <person name="Alikhan N.F."/>
            <person name="Baker D."/>
            <person name="Gharbi K."/>
            <person name="Hall N."/>
            <person name="Watson M."/>
            <person name="Adriaenssens E.M."/>
            <person name="Foster-Nyarko E."/>
            <person name="Jarju S."/>
            <person name="Secka A."/>
            <person name="Antonio M."/>
            <person name="Oren A."/>
            <person name="Chaudhuri R.R."/>
            <person name="La Ragione R."/>
            <person name="Hildebrand F."/>
            <person name="Pallen M.J."/>
        </authorList>
    </citation>
    <scope>NUCLEOTIDE SEQUENCE</scope>
    <source>
        <strain evidence="2">ChiGjej2B2-7701</strain>
    </source>
</reference>
<dbReference type="InterPro" id="IPR019870">
    <property type="entry name" value="Se_metab_YedF"/>
</dbReference>
<dbReference type="SUPFAM" id="SSF64307">
    <property type="entry name" value="SirA-like"/>
    <property type="match status" value="1"/>
</dbReference>
<feature type="domain" description="UPF0033" evidence="1">
    <location>
        <begin position="4"/>
        <end position="28"/>
    </location>
</feature>
<sequence length="213" mass="22201">MIEINCFGETCPKPVIRAMKALQDPASGGSVRVLVDNTVAVENLKRLASSKQGEVAVDEIDGGWAVAISGVSAQAAENPAGDEAALAEAGIACPVPEAVPSKQPVTVFVGSRALGQGAPELGNILIKGLVYAMSQAEEPPHRIVFFNDGAALTCEGSELVEDVRELERRGCEVLTCGTCLDFHGLRDKLAVGGVTNLYAISEFVLGPDKVVTL</sequence>
<evidence type="ECO:0000313" key="3">
    <source>
        <dbReference type="Proteomes" id="UP000746751"/>
    </source>
</evidence>
<protein>
    <submittedName>
        <fullName evidence="2">Sulfurtransferase-like selenium metabolism protein YedF</fullName>
    </submittedName>
</protein>
<accession>A0A921ISH8</accession>
<dbReference type="InterPro" id="IPR036868">
    <property type="entry name" value="TusA-like_sf"/>
</dbReference>
<dbReference type="EMBL" id="DYVF01000045">
    <property type="protein sequence ID" value="HJG31177.1"/>
    <property type="molecule type" value="Genomic_DNA"/>
</dbReference>
<organism evidence="2 3">
    <name type="scientific">Collinsella ihumii</name>
    <dbReference type="NCBI Taxonomy" id="1720204"/>
    <lineage>
        <taxon>Bacteria</taxon>
        <taxon>Bacillati</taxon>
        <taxon>Actinomycetota</taxon>
        <taxon>Coriobacteriia</taxon>
        <taxon>Coriobacteriales</taxon>
        <taxon>Coriobacteriaceae</taxon>
        <taxon>Collinsella</taxon>
    </lineage>
</organism>
<gene>
    <name evidence="2" type="primary">yedF</name>
    <name evidence="2" type="ORF">K8U80_07250</name>
</gene>
<evidence type="ECO:0000259" key="1">
    <source>
        <dbReference type="PROSITE" id="PS01148"/>
    </source>
</evidence>
<proteinExistence type="predicted"/>
<dbReference type="PROSITE" id="PS01148">
    <property type="entry name" value="UPF0033"/>
    <property type="match status" value="1"/>
</dbReference>